<accession>A0AAD6RWN0</accession>
<reference evidence="2" key="1">
    <citation type="submission" date="2023-03" db="EMBL/GenBank/DDBJ databases">
        <title>Massive genome expansion in bonnet fungi (Mycena s.s.) driven by repeated elements and novel gene families across ecological guilds.</title>
        <authorList>
            <consortium name="Lawrence Berkeley National Laboratory"/>
            <person name="Harder C.B."/>
            <person name="Miyauchi S."/>
            <person name="Viragh M."/>
            <person name="Kuo A."/>
            <person name="Thoen E."/>
            <person name="Andreopoulos B."/>
            <person name="Lu D."/>
            <person name="Skrede I."/>
            <person name="Drula E."/>
            <person name="Henrissat B."/>
            <person name="Morin E."/>
            <person name="Kohler A."/>
            <person name="Barry K."/>
            <person name="LaButti K."/>
            <person name="Morin E."/>
            <person name="Salamov A."/>
            <person name="Lipzen A."/>
            <person name="Mereny Z."/>
            <person name="Hegedus B."/>
            <person name="Baldrian P."/>
            <person name="Stursova M."/>
            <person name="Weitz H."/>
            <person name="Taylor A."/>
            <person name="Grigoriev I.V."/>
            <person name="Nagy L.G."/>
            <person name="Martin F."/>
            <person name="Kauserud H."/>
        </authorList>
    </citation>
    <scope>NUCLEOTIDE SEQUENCE</scope>
    <source>
        <strain evidence="2">CBHHK200</strain>
    </source>
</reference>
<feature type="chain" id="PRO_5042441661" evidence="1">
    <location>
        <begin position="19"/>
        <end position="142"/>
    </location>
</feature>
<evidence type="ECO:0000256" key="1">
    <source>
        <dbReference type="SAM" id="SignalP"/>
    </source>
</evidence>
<gene>
    <name evidence="2" type="ORF">C8F04DRAFT_1159339</name>
    <name evidence="3" type="ORF">C8F04DRAFT_1397487</name>
</gene>
<name>A0AAD6RWN0_9AGAR</name>
<proteinExistence type="predicted"/>
<dbReference type="EMBL" id="JARJCM010000084">
    <property type="protein sequence ID" value="KAJ7031166.1"/>
    <property type="molecule type" value="Genomic_DNA"/>
</dbReference>
<keyword evidence="1" id="KW-0732">Signal</keyword>
<comment type="caution">
    <text evidence="2">The sequence shown here is derived from an EMBL/GenBank/DDBJ whole genome shotgun (WGS) entry which is preliminary data.</text>
</comment>
<feature type="signal peptide" evidence="1">
    <location>
        <begin position="1"/>
        <end position="18"/>
    </location>
</feature>
<evidence type="ECO:0000313" key="2">
    <source>
        <dbReference type="EMBL" id="KAJ7016801.1"/>
    </source>
</evidence>
<dbReference type="EMBL" id="JARJCM010000462">
    <property type="protein sequence ID" value="KAJ7016801.1"/>
    <property type="molecule type" value="Genomic_DNA"/>
</dbReference>
<dbReference type="Proteomes" id="UP001218188">
    <property type="component" value="Unassembled WGS sequence"/>
</dbReference>
<evidence type="ECO:0000313" key="4">
    <source>
        <dbReference type="Proteomes" id="UP001218188"/>
    </source>
</evidence>
<protein>
    <submittedName>
        <fullName evidence="2">Uncharacterized protein</fullName>
    </submittedName>
</protein>
<dbReference type="AlphaFoldDB" id="A0AAD6RWN0"/>
<evidence type="ECO:0000313" key="3">
    <source>
        <dbReference type="EMBL" id="KAJ7031166.1"/>
    </source>
</evidence>
<keyword evidence="4" id="KW-1185">Reference proteome</keyword>
<organism evidence="2 4">
    <name type="scientific">Mycena alexandri</name>
    <dbReference type="NCBI Taxonomy" id="1745969"/>
    <lineage>
        <taxon>Eukaryota</taxon>
        <taxon>Fungi</taxon>
        <taxon>Dikarya</taxon>
        <taxon>Basidiomycota</taxon>
        <taxon>Agaricomycotina</taxon>
        <taxon>Agaricomycetes</taxon>
        <taxon>Agaricomycetidae</taxon>
        <taxon>Agaricales</taxon>
        <taxon>Marasmiineae</taxon>
        <taxon>Mycenaceae</taxon>
        <taxon>Mycena</taxon>
    </lineage>
</organism>
<sequence>MARFSMILALFAASVAFAAPAPIRRADLACSIDRAKIVISLATTGIDVKKIDTTNPDTAKAVAAAKSALASAGGGIATIALSLISGGAPPADARTQVQSGLKDAQTALTGITDATVADSLATAQSSLAASIQDGDDVVKDCV</sequence>